<dbReference type="SMART" id="SM00443">
    <property type="entry name" value="G_patch"/>
    <property type="match status" value="1"/>
</dbReference>
<dbReference type="InterPro" id="IPR000467">
    <property type="entry name" value="G_patch_dom"/>
</dbReference>
<accession>A0A0G4IXT9</accession>
<feature type="domain" description="G-patch" evidence="2">
    <location>
        <begin position="92"/>
        <end position="138"/>
    </location>
</feature>
<dbReference type="Proteomes" id="UP000290189">
    <property type="component" value="Unassembled WGS sequence"/>
</dbReference>
<feature type="region of interest" description="Disordered" evidence="1">
    <location>
        <begin position="22"/>
        <end position="45"/>
    </location>
</feature>
<proteinExistence type="predicted"/>
<evidence type="ECO:0000313" key="6">
    <source>
        <dbReference type="Proteomes" id="UP000290189"/>
    </source>
</evidence>
<dbReference type="OrthoDB" id="21470at2759"/>
<evidence type="ECO:0000313" key="4">
    <source>
        <dbReference type="EMBL" id="SPR00224.1"/>
    </source>
</evidence>
<reference evidence="3 5" key="1">
    <citation type="submission" date="2015-02" db="EMBL/GenBank/DDBJ databases">
        <authorList>
            <person name="Chooi Y.-H."/>
        </authorList>
    </citation>
    <scope>NUCLEOTIDE SEQUENCE [LARGE SCALE GENOMIC DNA]</scope>
    <source>
        <strain evidence="3">E3</strain>
    </source>
</reference>
<feature type="region of interest" description="Disordered" evidence="1">
    <location>
        <begin position="65"/>
        <end position="85"/>
    </location>
</feature>
<protein>
    <recommendedName>
        <fullName evidence="2">G-patch domain-containing protein</fullName>
    </recommendedName>
</protein>
<sequence length="157" mass="16828">MQDTADSVQDVWKDIAQRFPSDTATCPTSAPVEEDMADDFPMPPPSLSLEVKTAAATGGRWRRFRQRRSPAREPGAHGNVSFDVQQEQEIPSCNVGHRILRKMGWTAGSGLGHASSGMVTPISVTVRPGRSGIGFGSDPGHSIRSAECTDTPVPPET</sequence>
<organism evidence="3 5">
    <name type="scientific">Plasmodiophora brassicae</name>
    <name type="common">Clubroot disease agent</name>
    <dbReference type="NCBI Taxonomy" id="37360"/>
    <lineage>
        <taxon>Eukaryota</taxon>
        <taxon>Sar</taxon>
        <taxon>Rhizaria</taxon>
        <taxon>Endomyxa</taxon>
        <taxon>Phytomyxea</taxon>
        <taxon>Plasmodiophorida</taxon>
        <taxon>Plasmodiophoridae</taxon>
        <taxon>Plasmodiophora</taxon>
    </lineage>
</organism>
<dbReference type="PANTHER" id="PTHR14195">
    <property type="entry name" value="G PATCH DOMAIN CONTAINING PROTEIN 2"/>
    <property type="match status" value="1"/>
</dbReference>
<dbReference type="Pfam" id="PF01585">
    <property type="entry name" value="G-patch"/>
    <property type="match status" value="1"/>
</dbReference>
<name>A0A0G4IXT9_PLABS</name>
<keyword evidence="5" id="KW-1185">Reference proteome</keyword>
<evidence type="ECO:0000313" key="3">
    <source>
        <dbReference type="EMBL" id="CEP00100.1"/>
    </source>
</evidence>
<keyword evidence="4" id="KW-0496">Mitochondrion</keyword>
<dbReference type="STRING" id="37360.A0A0G4IXT9"/>
<evidence type="ECO:0000256" key="1">
    <source>
        <dbReference type="SAM" id="MobiDB-lite"/>
    </source>
</evidence>
<reference evidence="4 6" key="2">
    <citation type="submission" date="2018-03" db="EMBL/GenBank/DDBJ databases">
        <authorList>
            <person name="Fogelqvist J."/>
        </authorList>
    </citation>
    <scope>NUCLEOTIDE SEQUENCE [LARGE SCALE GENOMIC DNA]</scope>
</reference>
<evidence type="ECO:0000259" key="2">
    <source>
        <dbReference type="PROSITE" id="PS50174"/>
    </source>
</evidence>
<dbReference type="InterPro" id="IPR051189">
    <property type="entry name" value="Splicing_assoc_domain"/>
</dbReference>
<feature type="region of interest" description="Disordered" evidence="1">
    <location>
        <begin position="123"/>
        <end position="157"/>
    </location>
</feature>
<geneLocation type="mitochondrion" evidence="4"/>
<gene>
    <name evidence="3" type="ORF">PBRA_007834</name>
    <name evidence="4" type="ORF">PLBR_LOCUS7439</name>
</gene>
<dbReference type="GO" id="GO:0003676">
    <property type="term" value="F:nucleic acid binding"/>
    <property type="evidence" value="ECO:0007669"/>
    <property type="project" value="InterPro"/>
</dbReference>
<dbReference type="Proteomes" id="UP000039324">
    <property type="component" value="Unassembled WGS sequence"/>
</dbReference>
<dbReference type="EMBL" id="OVEO01000013">
    <property type="protein sequence ID" value="SPR00224.1"/>
    <property type="molecule type" value="Genomic_DNA"/>
</dbReference>
<dbReference type="EMBL" id="CDSF01000097">
    <property type="protein sequence ID" value="CEP00100.1"/>
    <property type="molecule type" value="Genomic_DNA"/>
</dbReference>
<dbReference type="PROSITE" id="PS50174">
    <property type="entry name" value="G_PATCH"/>
    <property type="match status" value="1"/>
</dbReference>
<evidence type="ECO:0000313" key="5">
    <source>
        <dbReference type="Proteomes" id="UP000039324"/>
    </source>
</evidence>
<dbReference type="AlphaFoldDB" id="A0A0G4IXT9"/>